<dbReference type="InterPro" id="IPR043917">
    <property type="entry name" value="DUF5753"/>
</dbReference>
<evidence type="ECO:0000313" key="3">
    <source>
        <dbReference type="Proteomes" id="UP001521150"/>
    </source>
</evidence>
<proteinExistence type="predicted"/>
<evidence type="ECO:0000259" key="1">
    <source>
        <dbReference type="PROSITE" id="PS50943"/>
    </source>
</evidence>
<dbReference type="InterPro" id="IPR001387">
    <property type="entry name" value="Cro/C1-type_HTH"/>
</dbReference>
<gene>
    <name evidence="2" type="ORF">LWC34_40500</name>
</gene>
<dbReference type="InterPro" id="IPR010982">
    <property type="entry name" value="Lambda_DNA-bd_dom_sf"/>
</dbReference>
<evidence type="ECO:0000313" key="2">
    <source>
        <dbReference type="EMBL" id="MCE7009050.1"/>
    </source>
</evidence>
<dbReference type="Proteomes" id="UP001521150">
    <property type="component" value="Unassembled WGS sequence"/>
</dbReference>
<dbReference type="Gene3D" id="1.10.260.40">
    <property type="entry name" value="lambda repressor-like DNA-binding domains"/>
    <property type="match status" value="1"/>
</dbReference>
<comment type="caution">
    <text evidence="2">The sequence shown here is derived from an EMBL/GenBank/DDBJ whole genome shotgun (WGS) entry which is preliminary data.</text>
</comment>
<reference evidence="2 3" key="1">
    <citation type="submission" date="2021-12" db="EMBL/GenBank/DDBJ databases">
        <title>Genome sequence of Kibdelosporangium philippinense ATCC 49844.</title>
        <authorList>
            <person name="Fedorov E.A."/>
            <person name="Omeragic M."/>
            <person name="Shalygina K.F."/>
            <person name="Maclea K.S."/>
        </authorList>
    </citation>
    <scope>NUCLEOTIDE SEQUENCE [LARGE SCALE GENOMIC DNA]</scope>
    <source>
        <strain evidence="2 3">ATCC 49844</strain>
    </source>
</reference>
<dbReference type="SUPFAM" id="SSF47413">
    <property type="entry name" value="lambda repressor-like DNA-binding domains"/>
    <property type="match status" value="1"/>
</dbReference>
<dbReference type="CDD" id="cd00093">
    <property type="entry name" value="HTH_XRE"/>
    <property type="match status" value="1"/>
</dbReference>
<name>A0ABS8ZMW5_9PSEU</name>
<organism evidence="2 3">
    <name type="scientific">Kibdelosporangium philippinense</name>
    <dbReference type="NCBI Taxonomy" id="211113"/>
    <lineage>
        <taxon>Bacteria</taxon>
        <taxon>Bacillati</taxon>
        <taxon>Actinomycetota</taxon>
        <taxon>Actinomycetes</taxon>
        <taxon>Pseudonocardiales</taxon>
        <taxon>Pseudonocardiaceae</taxon>
        <taxon>Kibdelosporangium</taxon>
    </lineage>
</organism>
<dbReference type="PROSITE" id="PS50943">
    <property type="entry name" value="HTH_CROC1"/>
    <property type="match status" value="1"/>
</dbReference>
<dbReference type="Pfam" id="PF13560">
    <property type="entry name" value="HTH_31"/>
    <property type="match status" value="1"/>
</dbReference>
<keyword evidence="3" id="KW-1185">Reference proteome</keyword>
<dbReference type="EMBL" id="JAJVCN010000003">
    <property type="protein sequence ID" value="MCE7009050.1"/>
    <property type="molecule type" value="Genomic_DNA"/>
</dbReference>
<sequence length="283" mass="33338">MAGIAPEPNYYGRKLQRAMKRLREQNLLTQEEAGTRCHIDHKKLSRIERRQLPTYHELIILLDIYGVPSCNYDPYLALWDRARRRGWWRNFLLTKQEIDYIRLEDEADFKCEFQLGRLPWLLQTKSYTRAILARRDEEIIEKRLGIQFRQQKRLTNERQLTLHALIHEPVLRQGVDRTQLRELLTRSEMPNVTLQVVPQIGTHEGLHSSLTLLSFDDKEEPDYAFAETPFGPAEINDPDNVQEVRRILRHVETIALSPNDSVELITNIHDNFRERKLIAVPSG</sequence>
<dbReference type="Pfam" id="PF19054">
    <property type="entry name" value="DUF5753"/>
    <property type="match status" value="1"/>
</dbReference>
<protein>
    <submittedName>
        <fullName evidence="2">Helix-turn-helix domain-containing protein</fullName>
    </submittedName>
</protein>
<accession>A0ABS8ZMW5</accession>
<dbReference type="RefSeq" id="WP_233730488.1">
    <property type="nucleotide sequence ID" value="NZ_JAJVCN010000003.1"/>
</dbReference>
<feature type="domain" description="HTH cro/C1-type" evidence="1">
    <location>
        <begin position="19"/>
        <end position="72"/>
    </location>
</feature>